<evidence type="ECO:0000256" key="1">
    <source>
        <dbReference type="SAM" id="MobiDB-lite"/>
    </source>
</evidence>
<evidence type="ECO:0000313" key="3">
    <source>
        <dbReference type="EMBL" id="RNF07768.1"/>
    </source>
</evidence>
<dbReference type="Pfam" id="PF04564">
    <property type="entry name" value="U-box"/>
    <property type="match status" value="1"/>
</dbReference>
<keyword evidence="4" id="KW-1185">Reference proteome</keyword>
<dbReference type="GeneID" id="40327075"/>
<dbReference type="EMBL" id="MKGL01000079">
    <property type="protein sequence ID" value="RNF07768.1"/>
    <property type="molecule type" value="Genomic_DNA"/>
</dbReference>
<evidence type="ECO:0000259" key="2">
    <source>
        <dbReference type="SMART" id="SM00504"/>
    </source>
</evidence>
<dbReference type="OMA" id="SWHESTH"/>
<organism evidence="3 4">
    <name type="scientific">Trypanosoma rangeli</name>
    <dbReference type="NCBI Taxonomy" id="5698"/>
    <lineage>
        <taxon>Eukaryota</taxon>
        <taxon>Discoba</taxon>
        <taxon>Euglenozoa</taxon>
        <taxon>Kinetoplastea</taxon>
        <taxon>Metakinetoplastina</taxon>
        <taxon>Trypanosomatida</taxon>
        <taxon>Trypanosomatidae</taxon>
        <taxon>Trypanosoma</taxon>
        <taxon>Herpetosoma</taxon>
    </lineage>
</organism>
<dbReference type="GO" id="GO:0016567">
    <property type="term" value="P:protein ubiquitination"/>
    <property type="evidence" value="ECO:0007669"/>
    <property type="project" value="InterPro"/>
</dbReference>
<dbReference type="OrthoDB" id="7537227at2759"/>
<gene>
    <name evidence="3" type="ORF">TraAM80_03142</name>
</gene>
<dbReference type="AlphaFoldDB" id="A0A422NQL1"/>
<feature type="region of interest" description="Disordered" evidence="1">
    <location>
        <begin position="511"/>
        <end position="545"/>
    </location>
</feature>
<name>A0A422NQL1_TRYRA</name>
<feature type="domain" description="U-box" evidence="2">
    <location>
        <begin position="549"/>
        <end position="611"/>
    </location>
</feature>
<dbReference type="GO" id="GO:0004842">
    <property type="term" value="F:ubiquitin-protein transferase activity"/>
    <property type="evidence" value="ECO:0007669"/>
    <property type="project" value="InterPro"/>
</dbReference>
<dbReference type="RefSeq" id="XP_029240015.1">
    <property type="nucleotide sequence ID" value="XM_029380121.1"/>
</dbReference>
<dbReference type="InterPro" id="IPR003613">
    <property type="entry name" value="Ubox_domain"/>
</dbReference>
<accession>A0A422NQL1</accession>
<dbReference type="SUPFAM" id="SSF57850">
    <property type="entry name" value="RING/U-box"/>
    <property type="match status" value="1"/>
</dbReference>
<sequence>MSLHGAITFFVDQDPETTSVSALACLASSLTEPGVALSLIDQHRSVCQKVLSQLVDVANDGGKNPSARILALECLYSLSHVPNVGFCTGDLLDAVQRLNETFEEFFETQPPEIVKTQQEMLTVLLFRCSGYAHLKAGDLLRQLYNGDDVRLMSALQEIIKNRSLEWGIVQACVRCIYELTTPASYFAVPDDNHPIETTKISAFQEKIAVLLIHLSQHNSLHELFKEFDARWAIAVREEGLDPILQGQISVTDAVCDGVAMRFLGVFRYLAVMLLNLADFCERMDLVRDYQQSFMAQHQSFLGGTVIPFLRLALCCWEATCDTTLESQNNPFMNVAIAVLRLLRFALYRPVLAPCETLASSLGALTRQVHKLESRLFKEYMGMLVLVLTLEGLCNVNAVKVEVLVADFTALINLISTDKSPLRPGAQFTVAQAFTYCLANETSVYFDLGNDSVAQLHLRLQAKDAEMVNEEARVVQVLEEQLEMLQILMMELAVGQLLGDISLLVPLTASSGEAATSTTTSGQAQTLKGVDSETKQGTTHPRKKIKHPSRYVCMLTKKLMREPVLLRNGHHFELDALQEVVHRVGHVDPLTGETFDDEIEVDMDLQREIARYRIEMATREGGAAAS</sequence>
<proteinExistence type="predicted"/>
<dbReference type="Proteomes" id="UP000283634">
    <property type="component" value="Unassembled WGS sequence"/>
</dbReference>
<dbReference type="InterPro" id="IPR013083">
    <property type="entry name" value="Znf_RING/FYVE/PHD"/>
</dbReference>
<feature type="compositionally biased region" description="Low complexity" evidence="1">
    <location>
        <begin position="511"/>
        <end position="525"/>
    </location>
</feature>
<evidence type="ECO:0000313" key="4">
    <source>
        <dbReference type="Proteomes" id="UP000283634"/>
    </source>
</evidence>
<reference evidence="3 4" key="1">
    <citation type="journal article" date="2018" name="BMC Genomics">
        <title>Genomic comparison of Trypanosoma conorhini and Trypanosoma rangeli to Trypanosoma cruzi strains of high and low virulence.</title>
        <authorList>
            <person name="Bradwell K.R."/>
            <person name="Koparde V.N."/>
            <person name="Matveyev A.V."/>
            <person name="Serrano M.G."/>
            <person name="Alves J.M."/>
            <person name="Parikh H."/>
            <person name="Huang B."/>
            <person name="Lee V."/>
            <person name="Espinosa-Alvarez O."/>
            <person name="Ortiz P.A."/>
            <person name="Costa-Martins A.G."/>
            <person name="Teixeira M.M."/>
            <person name="Buck G.A."/>
        </authorList>
    </citation>
    <scope>NUCLEOTIDE SEQUENCE [LARGE SCALE GENOMIC DNA]</scope>
    <source>
        <strain evidence="3 4">AM80</strain>
    </source>
</reference>
<comment type="caution">
    <text evidence="3">The sequence shown here is derived from an EMBL/GenBank/DDBJ whole genome shotgun (WGS) entry which is preliminary data.</text>
</comment>
<dbReference type="Gene3D" id="3.30.40.10">
    <property type="entry name" value="Zinc/RING finger domain, C3HC4 (zinc finger)"/>
    <property type="match status" value="1"/>
</dbReference>
<dbReference type="CDD" id="cd16453">
    <property type="entry name" value="RING-Ubox"/>
    <property type="match status" value="1"/>
</dbReference>
<dbReference type="SMART" id="SM00504">
    <property type="entry name" value="Ubox"/>
    <property type="match status" value="1"/>
</dbReference>
<protein>
    <recommendedName>
        <fullName evidence="2">U-box domain-containing protein</fullName>
    </recommendedName>
</protein>